<keyword evidence="7 15" id="KW-0028">Amino-acid biosynthesis</keyword>
<keyword evidence="13" id="KW-0511">Multifunctional enzyme</keyword>
<evidence type="ECO:0000256" key="15">
    <source>
        <dbReference type="HAMAP-Rule" id="MF_00134"/>
    </source>
</evidence>
<dbReference type="Pfam" id="PF00697">
    <property type="entry name" value="PRAI"/>
    <property type="match status" value="1"/>
</dbReference>
<dbReference type="InterPro" id="IPR011060">
    <property type="entry name" value="RibuloseP-bd_barrel"/>
</dbReference>
<comment type="pathway">
    <text evidence="4 15">Amino-acid biosynthesis; L-tryptophan biosynthesis; L-tryptophan from chorismate: step 4/5.</text>
</comment>
<evidence type="ECO:0000256" key="16">
    <source>
        <dbReference type="HAMAP-Rule" id="MF_00135"/>
    </source>
</evidence>
<dbReference type="GO" id="GO:0004425">
    <property type="term" value="F:indole-3-glycerol-phosphate synthase activity"/>
    <property type="evidence" value="ECO:0007669"/>
    <property type="project" value="UniProtKB-EC"/>
</dbReference>
<evidence type="ECO:0000256" key="8">
    <source>
        <dbReference type="ARBA" id="ARBA00022793"/>
    </source>
</evidence>
<dbReference type="SUPFAM" id="SSF51366">
    <property type="entry name" value="Ribulose-phoshate binding barrel"/>
    <property type="match status" value="2"/>
</dbReference>
<evidence type="ECO:0000259" key="18">
    <source>
        <dbReference type="Pfam" id="PF00697"/>
    </source>
</evidence>
<dbReference type="InterPro" id="IPR001240">
    <property type="entry name" value="PRAI_dom"/>
</dbReference>
<evidence type="ECO:0000256" key="1">
    <source>
        <dbReference type="ARBA" id="ARBA00001164"/>
    </source>
</evidence>
<dbReference type="RefSeq" id="WP_248956018.1">
    <property type="nucleotide sequence ID" value="NZ_JAKIKU010000006.1"/>
</dbReference>
<dbReference type="InterPro" id="IPR001468">
    <property type="entry name" value="Indole-3-GlycerolPSynthase_CS"/>
</dbReference>
<evidence type="ECO:0000313" key="19">
    <source>
        <dbReference type="EMBL" id="MCL1046304.1"/>
    </source>
</evidence>
<dbReference type="HAMAP" id="MF_00135">
    <property type="entry name" value="PRAI"/>
    <property type="match status" value="1"/>
</dbReference>
<dbReference type="EC" id="4.1.1.48" evidence="15"/>
<dbReference type="GO" id="GO:0004640">
    <property type="term" value="F:phosphoribosylanthranilate isomerase activity"/>
    <property type="evidence" value="ECO:0007669"/>
    <property type="project" value="UniProtKB-EC"/>
</dbReference>
<protein>
    <recommendedName>
        <fullName evidence="15 16">Multifunctional fusion protein</fullName>
    </recommendedName>
    <domain>
        <recommendedName>
            <fullName evidence="15">Indole-3-glycerol phosphate synthase</fullName>
            <shortName evidence="15">IGPS</shortName>
            <ecNumber evidence="15">4.1.1.48</ecNumber>
        </recommendedName>
    </domain>
    <domain>
        <recommendedName>
            <fullName evidence="16">N-(5'-phosphoribosyl)anthranilate isomerase</fullName>
            <shortName evidence="16">PRAI</shortName>
            <ecNumber evidence="16">5.3.1.24</ecNumber>
        </recommendedName>
    </domain>
</protein>
<keyword evidence="11 16" id="KW-0413">Isomerase</keyword>
<dbReference type="InterPro" id="IPR045186">
    <property type="entry name" value="Indole-3-glycerol_P_synth"/>
</dbReference>
<evidence type="ECO:0000256" key="11">
    <source>
        <dbReference type="ARBA" id="ARBA00023235"/>
    </source>
</evidence>
<dbReference type="EC" id="5.3.1.24" evidence="16"/>
<name>A0ABT0KRS8_9GAMM</name>
<comment type="catalytic activity">
    <reaction evidence="1 16">
        <text>N-(5-phospho-beta-D-ribosyl)anthranilate = 1-(2-carboxyphenylamino)-1-deoxy-D-ribulose 5-phosphate</text>
        <dbReference type="Rhea" id="RHEA:21540"/>
        <dbReference type="ChEBI" id="CHEBI:18277"/>
        <dbReference type="ChEBI" id="CHEBI:58613"/>
        <dbReference type="EC" id="5.3.1.24"/>
    </reaction>
</comment>
<evidence type="ECO:0000256" key="13">
    <source>
        <dbReference type="ARBA" id="ARBA00023268"/>
    </source>
</evidence>
<dbReference type="PROSITE" id="PS00614">
    <property type="entry name" value="IGPS"/>
    <property type="match status" value="1"/>
</dbReference>
<comment type="similarity">
    <text evidence="16">Belongs to the TrpF family.</text>
</comment>
<comment type="function">
    <text evidence="14">Bifunctional enzyme that catalyzes two sequential steps of tryptophan biosynthetic pathway. The first reaction is catalyzed by the isomerase, coded by the TrpF domain; the second reaction is catalyzed by the synthase, coded by the TrpC domain.</text>
</comment>
<dbReference type="CDD" id="cd00405">
    <property type="entry name" value="PRAI"/>
    <property type="match status" value="1"/>
</dbReference>
<evidence type="ECO:0000256" key="9">
    <source>
        <dbReference type="ARBA" id="ARBA00022822"/>
    </source>
</evidence>
<dbReference type="Gene3D" id="3.20.20.70">
    <property type="entry name" value="Aldolase class I"/>
    <property type="match status" value="2"/>
</dbReference>
<evidence type="ECO:0000256" key="2">
    <source>
        <dbReference type="ARBA" id="ARBA00001633"/>
    </source>
</evidence>
<comment type="similarity">
    <text evidence="6">In the C-terminal section; belongs to the TrpF family.</text>
</comment>
<keyword evidence="12 15" id="KW-0456">Lyase</keyword>
<dbReference type="HAMAP" id="MF_00134_B">
    <property type="entry name" value="IGPS_B"/>
    <property type="match status" value="1"/>
</dbReference>
<feature type="domain" description="Indole-3-glycerol phosphate synthase" evidence="17">
    <location>
        <begin position="15"/>
        <end position="260"/>
    </location>
</feature>
<reference evidence="19 20" key="1">
    <citation type="submission" date="2022-01" db="EMBL/GenBank/DDBJ databases">
        <title>Whole genome-based taxonomy of the Shewanellaceae.</title>
        <authorList>
            <person name="Martin-Rodriguez A.J."/>
        </authorList>
    </citation>
    <scope>NUCLEOTIDE SEQUENCE [LARGE SCALE GENOMIC DNA]</scope>
    <source>
        <strain evidence="19 20">DSM 24955</strain>
    </source>
</reference>
<dbReference type="EMBL" id="JAKIKU010000006">
    <property type="protein sequence ID" value="MCL1046304.1"/>
    <property type="molecule type" value="Genomic_DNA"/>
</dbReference>
<evidence type="ECO:0000256" key="5">
    <source>
        <dbReference type="ARBA" id="ARBA00007902"/>
    </source>
</evidence>
<comment type="catalytic activity">
    <reaction evidence="2 15">
        <text>1-(2-carboxyphenylamino)-1-deoxy-D-ribulose 5-phosphate + H(+) = (1S,2R)-1-C-(indol-3-yl)glycerol 3-phosphate + CO2 + H2O</text>
        <dbReference type="Rhea" id="RHEA:23476"/>
        <dbReference type="ChEBI" id="CHEBI:15377"/>
        <dbReference type="ChEBI" id="CHEBI:15378"/>
        <dbReference type="ChEBI" id="CHEBI:16526"/>
        <dbReference type="ChEBI" id="CHEBI:58613"/>
        <dbReference type="ChEBI" id="CHEBI:58866"/>
        <dbReference type="EC" id="4.1.1.48"/>
    </reaction>
</comment>
<evidence type="ECO:0000256" key="3">
    <source>
        <dbReference type="ARBA" id="ARBA00004664"/>
    </source>
</evidence>
<comment type="similarity">
    <text evidence="15">Belongs to the TrpC family.</text>
</comment>
<feature type="domain" description="N-(5'phosphoribosyl) anthranilate isomerase (PRAI)" evidence="18">
    <location>
        <begin position="265"/>
        <end position="474"/>
    </location>
</feature>
<dbReference type="CDD" id="cd00331">
    <property type="entry name" value="IGPS"/>
    <property type="match status" value="1"/>
</dbReference>
<dbReference type="Pfam" id="PF00218">
    <property type="entry name" value="IGPS"/>
    <property type="match status" value="1"/>
</dbReference>
<evidence type="ECO:0000256" key="14">
    <source>
        <dbReference type="ARBA" id="ARBA00025592"/>
    </source>
</evidence>
<comment type="pathway">
    <text evidence="3 16">Amino-acid biosynthesis; L-tryptophan biosynthesis; L-tryptophan from chorismate: step 3/5.</text>
</comment>
<dbReference type="NCBIfam" id="NF006945">
    <property type="entry name" value="PRK09427.1"/>
    <property type="match status" value="1"/>
</dbReference>
<evidence type="ECO:0000256" key="7">
    <source>
        <dbReference type="ARBA" id="ARBA00022605"/>
    </source>
</evidence>
<comment type="similarity">
    <text evidence="5">In the N-terminal section; belongs to the TrpC family.</text>
</comment>
<keyword evidence="9 15" id="KW-0822">Tryptophan biosynthesis</keyword>
<dbReference type="InterPro" id="IPR013785">
    <property type="entry name" value="Aldolase_TIM"/>
</dbReference>
<evidence type="ECO:0000256" key="6">
    <source>
        <dbReference type="ARBA" id="ARBA00009847"/>
    </source>
</evidence>
<accession>A0ABT0KRS8</accession>
<dbReference type="Proteomes" id="UP001202134">
    <property type="component" value="Unassembled WGS sequence"/>
</dbReference>
<comment type="caution">
    <text evidence="19">The sequence shown here is derived from an EMBL/GenBank/DDBJ whole genome shotgun (WGS) entry which is preliminary data.</text>
</comment>
<evidence type="ECO:0000256" key="12">
    <source>
        <dbReference type="ARBA" id="ARBA00023239"/>
    </source>
</evidence>
<evidence type="ECO:0000259" key="17">
    <source>
        <dbReference type="Pfam" id="PF00218"/>
    </source>
</evidence>
<dbReference type="PANTHER" id="PTHR22854:SF2">
    <property type="entry name" value="INDOLE-3-GLYCEROL-PHOSPHATE SYNTHASE"/>
    <property type="match status" value="1"/>
</dbReference>
<keyword evidence="10 15" id="KW-0057">Aromatic amino acid biosynthesis</keyword>
<keyword evidence="8 15" id="KW-0210">Decarboxylase</keyword>
<sequence>MATVTNNTAKESNVLTKIVDTKVAHIASLKLRYPEASLQPKISDRSLFDALKAPNAGYIFECKKASPSKGLIRPVFDVEAIADIYGKYASGISVLTDEQFFQGDIDYIPLVRARVSQPILCKDFFVDPYQIKLAAHQGADAVLLMLSVLDDDQYKLLATEAAKYNLDALTEVSNQEELERAIDLNARIVGINNRNLRDLSTDLATTEALAPQIPTDRVIISESGIYNNQQVKRLNPLVDGYLVGSSIMAQDDIDLACRQLIFGNNKVCGLTRIEDINAVAEAGAVFGGLIFHPKSPRNVSVEQAAELVNKSKQNNLALNFVGVFVNKSNADIVATVKAVGLSVVQLHGSETSEDISELTQLLTDANLDCQIWKAVSVDNGTNSVGDKPQGCDRYLFDSKNSTGFGGTGESFNWQALLDASAITAAERENSMLAGGLTPENAFDANQQGFYGLDLNSGVESQPGIKDAQKVAQAFTAIRKN</sequence>
<dbReference type="InterPro" id="IPR013798">
    <property type="entry name" value="Indole-3-glycerol_P_synth_dom"/>
</dbReference>
<evidence type="ECO:0000256" key="4">
    <source>
        <dbReference type="ARBA" id="ARBA00004696"/>
    </source>
</evidence>
<organism evidence="19 20">
    <name type="scientific">Shewanella electrodiphila</name>
    <dbReference type="NCBI Taxonomy" id="934143"/>
    <lineage>
        <taxon>Bacteria</taxon>
        <taxon>Pseudomonadati</taxon>
        <taxon>Pseudomonadota</taxon>
        <taxon>Gammaproteobacteria</taxon>
        <taxon>Alteromonadales</taxon>
        <taxon>Shewanellaceae</taxon>
        <taxon>Shewanella</taxon>
    </lineage>
</organism>
<evidence type="ECO:0000313" key="20">
    <source>
        <dbReference type="Proteomes" id="UP001202134"/>
    </source>
</evidence>
<evidence type="ECO:0000256" key="10">
    <source>
        <dbReference type="ARBA" id="ARBA00023141"/>
    </source>
</evidence>
<dbReference type="PANTHER" id="PTHR22854">
    <property type="entry name" value="TRYPTOPHAN BIOSYNTHESIS PROTEIN"/>
    <property type="match status" value="1"/>
</dbReference>
<proteinExistence type="inferred from homology"/>
<keyword evidence="20" id="KW-1185">Reference proteome</keyword>
<gene>
    <name evidence="19" type="primary">trpCF</name>
    <name evidence="15" type="synonym">trpC</name>
    <name evidence="16" type="synonym">trpF</name>
    <name evidence="19" type="ORF">L2737_13380</name>
</gene>